<evidence type="ECO:0000313" key="1">
    <source>
        <dbReference type="EMBL" id="NIK74629.1"/>
    </source>
</evidence>
<protein>
    <submittedName>
        <fullName evidence="1">Type IX secretion system PorP/SprF family membrane protein</fullName>
    </submittedName>
</protein>
<proteinExistence type="predicted"/>
<accession>A0A846MT58</accession>
<dbReference type="AlphaFoldDB" id="A0A846MT58"/>
<reference evidence="1 2" key="1">
    <citation type="submission" date="2020-03" db="EMBL/GenBank/DDBJ databases">
        <title>Genomic Encyclopedia of Type Strains, Phase IV (KMG-IV): sequencing the most valuable type-strain genomes for metagenomic binning, comparative biology and taxonomic classification.</title>
        <authorList>
            <person name="Goeker M."/>
        </authorList>
    </citation>
    <scope>NUCLEOTIDE SEQUENCE [LARGE SCALE GENOMIC DNA]</scope>
    <source>
        <strain evidence="1 2">DSM 5718</strain>
    </source>
</reference>
<dbReference type="NCBIfam" id="TIGR03519">
    <property type="entry name" value="T9SS_PorP_fam"/>
    <property type="match status" value="1"/>
</dbReference>
<dbReference type="Pfam" id="PF11751">
    <property type="entry name" value="PorP_SprF"/>
    <property type="match status" value="1"/>
</dbReference>
<sequence length="327" mass="36622">MPYRLLFLLFWGLTASAICRAQYSAFSYPWQASLWHNPATAAGTHAHQLQMSYRHRAPRLEGGIASMHVQYAHTWQKARTALGSWAMLEQAGSGRFRQQAVALSLSHFVPLQEKLIWRLSLEGSYLQQSHGFGQYTFGDQLSTWGNTGQPSAEAFPDEQLRAWNLNAGTLIHSHTFWVGVSARYLNQAVLRGTGAAYRLPVYWQAQGGIKISLPNYRRQDALLPWIGYRRYLDYQSFDAGMWAQIAPLQAGISMESLPLGGSNDSRLFLHAGIDYEGYRFIYSFGSPLGRQALAGHVHEVGFSVRFGAAARSQRYGLTAALPYDTLP</sequence>
<dbReference type="Proteomes" id="UP000537126">
    <property type="component" value="Unassembled WGS sequence"/>
</dbReference>
<comment type="caution">
    <text evidence="1">The sequence shown here is derived from an EMBL/GenBank/DDBJ whole genome shotgun (WGS) entry which is preliminary data.</text>
</comment>
<dbReference type="RefSeq" id="WP_166920587.1">
    <property type="nucleotide sequence ID" value="NZ_JAASRN010000004.1"/>
</dbReference>
<organism evidence="1 2">
    <name type="scientific">Thermonema lapsum</name>
    <dbReference type="NCBI Taxonomy" id="28195"/>
    <lineage>
        <taxon>Bacteria</taxon>
        <taxon>Pseudomonadati</taxon>
        <taxon>Bacteroidota</taxon>
        <taxon>Cytophagia</taxon>
        <taxon>Cytophagales</taxon>
        <taxon>Thermonemataceae</taxon>
        <taxon>Thermonema</taxon>
    </lineage>
</organism>
<name>A0A846MT58_9BACT</name>
<evidence type="ECO:0000313" key="2">
    <source>
        <dbReference type="Proteomes" id="UP000537126"/>
    </source>
</evidence>
<gene>
    <name evidence="1" type="ORF">FHS56_002158</name>
</gene>
<dbReference type="InterPro" id="IPR019861">
    <property type="entry name" value="PorP/SprF_Bacteroidetes"/>
</dbReference>
<keyword evidence="2" id="KW-1185">Reference proteome</keyword>
<dbReference type="EMBL" id="JAASRN010000004">
    <property type="protein sequence ID" value="NIK74629.1"/>
    <property type="molecule type" value="Genomic_DNA"/>
</dbReference>